<evidence type="ECO:0000256" key="8">
    <source>
        <dbReference type="ARBA" id="ARBA00023027"/>
    </source>
</evidence>
<dbReference type="Gene3D" id="3.30.470.30">
    <property type="entry name" value="DNA ligase/mRNA capping enzyme"/>
    <property type="match status" value="1"/>
</dbReference>
<dbReference type="Pfam" id="PF12826">
    <property type="entry name" value="HHH_2"/>
    <property type="match status" value="1"/>
</dbReference>
<dbReference type="HAMAP" id="MF_01588">
    <property type="entry name" value="DNA_ligase_A"/>
    <property type="match status" value="1"/>
</dbReference>
<keyword evidence="5 12" id="KW-0227">DNA damage</keyword>
<feature type="binding site" evidence="12">
    <location>
        <position position="318"/>
    </location>
    <ligand>
        <name>NAD(+)</name>
        <dbReference type="ChEBI" id="CHEBI:57540"/>
    </ligand>
</feature>
<dbReference type="CDD" id="cd00114">
    <property type="entry name" value="LIGANc"/>
    <property type="match status" value="1"/>
</dbReference>
<dbReference type="InterPro" id="IPR036420">
    <property type="entry name" value="BRCT_dom_sf"/>
</dbReference>
<dbReference type="Gene3D" id="1.10.287.610">
    <property type="entry name" value="Helix hairpin bin"/>
    <property type="match status" value="1"/>
</dbReference>
<dbReference type="PANTHER" id="PTHR23389">
    <property type="entry name" value="CHROMOSOME TRANSMISSION FIDELITY FACTOR 18"/>
    <property type="match status" value="1"/>
</dbReference>
<dbReference type="InterPro" id="IPR013840">
    <property type="entry name" value="DNAligase_N"/>
</dbReference>
<feature type="binding site" evidence="12">
    <location>
        <position position="140"/>
    </location>
    <ligand>
        <name>NAD(+)</name>
        <dbReference type="ChEBI" id="CHEBI:57540"/>
    </ligand>
</feature>
<dbReference type="SUPFAM" id="SSF56091">
    <property type="entry name" value="DNA ligase/mRNA capping enzyme, catalytic domain"/>
    <property type="match status" value="1"/>
</dbReference>
<feature type="binding site" evidence="12">
    <location>
        <begin position="80"/>
        <end position="81"/>
    </location>
    <ligand>
        <name>NAD(+)</name>
        <dbReference type="ChEBI" id="CHEBI:57540"/>
    </ligand>
</feature>
<keyword evidence="9 12" id="KW-0234">DNA repair</keyword>
<feature type="binding site" evidence="12">
    <location>
        <begin position="31"/>
        <end position="35"/>
    </location>
    <ligand>
        <name>NAD(+)</name>
        <dbReference type="ChEBI" id="CHEBI:57540"/>
    </ligand>
</feature>
<dbReference type="SUPFAM" id="SSF52113">
    <property type="entry name" value="BRCT domain"/>
    <property type="match status" value="1"/>
</dbReference>
<keyword evidence="3 12" id="KW-0235">DNA replication</keyword>
<evidence type="ECO:0000259" key="14">
    <source>
        <dbReference type="PROSITE" id="PS50172"/>
    </source>
</evidence>
<keyword evidence="7 12" id="KW-0460">Magnesium</keyword>
<keyword evidence="16" id="KW-1185">Reference proteome</keyword>
<dbReference type="SMART" id="SM00278">
    <property type="entry name" value="HhH1"/>
    <property type="match status" value="3"/>
</dbReference>
<dbReference type="SMART" id="SM00532">
    <property type="entry name" value="LIGANc"/>
    <property type="match status" value="1"/>
</dbReference>
<dbReference type="InterPro" id="IPR003583">
    <property type="entry name" value="Hlx-hairpin-Hlx_DNA-bd_motif"/>
</dbReference>
<evidence type="ECO:0000313" key="16">
    <source>
        <dbReference type="Proteomes" id="UP001061302"/>
    </source>
</evidence>
<dbReference type="SMART" id="SM00292">
    <property type="entry name" value="BRCT"/>
    <property type="match status" value="1"/>
</dbReference>
<dbReference type="Gene3D" id="3.40.50.10190">
    <property type="entry name" value="BRCT domain"/>
    <property type="match status" value="1"/>
</dbReference>
<keyword evidence="2 12" id="KW-0436">Ligase</keyword>
<dbReference type="PANTHER" id="PTHR23389:SF9">
    <property type="entry name" value="DNA LIGASE"/>
    <property type="match status" value="1"/>
</dbReference>
<evidence type="ECO:0000256" key="11">
    <source>
        <dbReference type="ARBA" id="ARBA00034005"/>
    </source>
</evidence>
<dbReference type="Proteomes" id="UP001061302">
    <property type="component" value="Chromosome"/>
</dbReference>
<dbReference type="EC" id="6.5.1.2" evidence="12 13"/>
<dbReference type="PROSITE" id="PS50172">
    <property type="entry name" value="BRCT"/>
    <property type="match status" value="1"/>
</dbReference>
<dbReference type="Pfam" id="PF03119">
    <property type="entry name" value="DNA_ligase_ZBD"/>
    <property type="match status" value="1"/>
</dbReference>
<dbReference type="Gene3D" id="2.40.50.140">
    <property type="entry name" value="Nucleic acid-binding proteins"/>
    <property type="match status" value="1"/>
</dbReference>
<feature type="binding site" evidence="12">
    <location>
        <position position="427"/>
    </location>
    <ligand>
        <name>Zn(2+)</name>
        <dbReference type="ChEBI" id="CHEBI:29105"/>
    </ligand>
</feature>
<protein>
    <recommendedName>
        <fullName evidence="12 13">DNA ligase</fullName>
        <ecNumber evidence="12 13">6.5.1.2</ecNumber>
    </recommendedName>
    <alternativeName>
        <fullName evidence="12">Polydeoxyribonucleotide synthase [NAD(+)]</fullName>
    </alternativeName>
</protein>
<keyword evidence="6 12" id="KW-0862">Zinc</keyword>
<evidence type="ECO:0000256" key="3">
    <source>
        <dbReference type="ARBA" id="ARBA00022705"/>
    </source>
</evidence>
<dbReference type="InterPro" id="IPR033136">
    <property type="entry name" value="DNA_ligase_CS"/>
</dbReference>
<dbReference type="InterPro" id="IPR018239">
    <property type="entry name" value="DNA_ligase_AS"/>
</dbReference>
<evidence type="ECO:0000256" key="13">
    <source>
        <dbReference type="RuleBase" id="RU000618"/>
    </source>
</evidence>
<dbReference type="Gene3D" id="6.20.10.30">
    <property type="match status" value="1"/>
</dbReference>
<dbReference type="Pfam" id="PF03120">
    <property type="entry name" value="OB_DNA_ligase"/>
    <property type="match status" value="1"/>
</dbReference>
<feature type="domain" description="BRCT" evidence="14">
    <location>
        <begin position="724"/>
        <end position="800"/>
    </location>
</feature>
<accession>A0ABY6DJZ0</accession>
<dbReference type="Gene3D" id="1.10.150.20">
    <property type="entry name" value="5' to 3' exonuclease, C-terminal subdomain"/>
    <property type="match status" value="2"/>
</dbReference>
<feature type="active site" description="N6-AMP-lysine intermediate" evidence="12">
    <location>
        <position position="119"/>
    </location>
</feature>
<keyword evidence="8 12" id="KW-0520">NAD</keyword>
<dbReference type="InterPro" id="IPR012340">
    <property type="entry name" value="NA-bd_OB-fold"/>
</dbReference>
<comment type="caution">
    <text evidence="12">Lacks conserved residue(s) required for the propagation of feature annotation.</text>
</comment>
<comment type="function">
    <text evidence="1 12">DNA ligase that catalyzes the formation of phosphodiester linkages between 5'-phosphoryl and 3'-hydroxyl groups in double-stranded DNA using NAD as a coenzyme and as the energy source for the reaction. It is essential for DNA replication and repair of damaged DNA.</text>
</comment>
<dbReference type="EMBL" id="CP106753">
    <property type="protein sequence ID" value="UXY14003.1"/>
    <property type="molecule type" value="Genomic_DNA"/>
</dbReference>
<comment type="catalytic activity">
    <reaction evidence="11 12 13">
        <text>NAD(+) + (deoxyribonucleotide)n-3'-hydroxyl + 5'-phospho-(deoxyribonucleotide)m = (deoxyribonucleotide)n+m + AMP + beta-nicotinamide D-nucleotide.</text>
        <dbReference type="EC" id="6.5.1.2"/>
    </reaction>
</comment>
<dbReference type="InterPro" id="IPR041663">
    <property type="entry name" value="DisA/LigA_HHH"/>
</dbReference>
<dbReference type="PROSITE" id="PS01056">
    <property type="entry name" value="DNA_LIGASE_N2"/>
    <property type="match status" value="1"/>
</dbReference>
<dbReference type="Pfam" id="PF00533">
    <property type="entry name" value="BRCT"/>
    <property type="match status" value="1"/>
</dbReference>
<dbReference type="InterPro" id="IPR004149">
    <property type="entry name" value="Znf_DNAligase_C4"/>
</dbReference>
<evidence type="ECO:0000313" key="15">
    <source>
        <dbReference type="EMBL" id="UXY14003.1"/>
    </source>
</evidence>
<dbReference type="InterPro" id="IPR004150">
    <property type="entry name" value="NAD_DNA_ligase_OB"/>
</dbReference>
<dbReference type="SUPFAM" id="SSF50249">
    <property type="entry name" value="Nucleic acid-binding proteins"/>
    <property type="match status" value="1"/>
</dbReference>
<evidence type="ECO:0000256" key="4">
    <source>
        <dbReference type="ARBA" id="ARBA00022723"/>
    </source>
</evidence>
<name>A0ABY6DJZ0_9NEIS</name>
<evidence type="ECO:0000256" key="10">
    <source>
        <dbReference type="ARBA" id="ARBA00023211"/>
    </source>
</evidence>
<reference evidence="15" key="1">
    <citation type="submission" date="2022-10" db="EMBL/GenBank/DDBJ databases">
        <title>Chitiniphilus purpureus sp. nov., a novel chitin-degrading bacterium isolated from crawfish pond sediment.</title>
        <authorList>
            <person name="Li K."/>
        </authorList>
    </citation>
    <scope>NUCLEOTIDE SEQUENCE</scope>
    <source>
        <strain evidence="15">CD1</strain>
    </source>
</reference>
<dbReference type="InterPro" id="IPR001679">
    <property type="entry name" value="DNA_ligase"/>
</dbReference>
<feature type="binding site" evidence="12">
    <location>
        <position position="430"/>
    </location>
    <ligand>
        <name>Zn(2+)</name>
        <dbReference type="ChEBI" id="CHEBI:29105"/>
    </ligand>
</feature>
<dbReference type="Pfam" id="PF01653">
    <property type="entry name" value="DNA_ligase_aden"/>
    <property type="match status" value="1"/>
</dbReference>
<dbReference type="NCBIfam" id="TIGR00575">
    <property type="entry name" value="dnlj"/>
    <property type="match status" value="1"/>
</dbReference>
<evidence type="ECO:0000256" key="5">
    <source>
        <dbReference type="ARBA" id="ARBA00022763"/>
    </source>
</evidence>
<feature type="binding site" evidence="12">
    <location>
        <position position="294"/>
    </location>
    <ligand>
        <name>NAD(+)</name>
        <dbReference type="ChEBI" id="CHEBI:57540"/>
    </ligand>
</feature>
<evidence type="ECO:0000256" key="1">
    <source>
        <dbReference type="ARBA" id="ARBA00004067"/>
    </source>
</evidence>
<evidence type="ECO:0000256" key="6">
    <source>
        <dbReference type="ARBA" id="ARBA00022833"/>
    </source>
</evidence>
<feature type="binding site" evidence="12">
    <location>
        <position position="451"/>
    </location>
    <ligand>
        <name>Zn(2+)</name>
        <dbReference type="ChEBI" id="CHEBI:29105"/>
    </ligand>
</feature>
<gene>
    <name evidence="12 15" type="primary">ligA</name>
    <name evidence="15" type="ORF">N8I74_11785</name>
</gene>
<evidence type="ECO:0000256" key="2">
    <source>
        <dbReference type="ARBA" id="ARBA00022598"/>
    </source>
</evidence>
<dbReference type="InterPro" id="IPR013839">
    <property type="entry name" value="DNAligase_adenylation"/>
</dbReference>
<dbReference type="PIRSF" id="PIRSF001604">
    <property type="entry name" value="LigA"/>
    <property type="match status" value="1"/>
</dbReference>
<feature type="binding site" evidence="12">
    <location>
        <position position="176"/>
    </location>
    <ligand>
        <name>NAD(+)</name>
        <dbReference type="ChEBI" id="CHEBI:57540"/>
    </ligand>
</feature>
<organism evidence="15 16">
    <name type="scientific">Chitiniphilus purpureus</name>
    <dbReference type="NCBI Taxonomy" id="2981137"/>
    <lineage>
        <taxon>Bacteria</taxon>
        <taxon>Pseudomonadati</taxon>
        <taxon>Pseudomonadota</taxon>
        <taxon>Betaproteobacteria</taxon>
        <taxon>Neisseriales</taxon>
        <taxon>Chitinibacteraceae</taxon>
        <taxon>Chitiniphilus</taxon>
    </lineage>
</organism>
<dbReference type="PROSITE" id="PS01055">
    <property type="entry name" value="DNA_LIGASE_N1"/>
    <property type="match status" value="1"/>
</dbReference>
<dbReference type="InterPro" id="IPR001357">
    <property type="entry name" value="BRCT_dom"/>
</dbReference>
<dbReference type="NCBIfam" id="NF005932">
    <property type="entry name" value="PRK07956.1"/>
    <property type="match status" value="1"/>
</dbReference>
<dbReference type="RefSeq" id="WP_263123301.1">
    <property type="nucleotide sequence ID" value="NZ_CP106753.1"/>
</dbReference>
<comment type="similarity">
    <text evidence="12">Belongs to the NAD-dependent DNA ligase family. LigA subfamily.</text>
</comment>
<proteinExistence type="inferred from homology"/>
<dbReference type="SUPFAM" id="SSF47781">
    <property type="entry name" value="RuvA domain 2-like"/>
    <property type="match status" value="1"/>
</dbReference>
<sequence length="806" mass="86206">MDQTGRAAQLRRLLHQYGYEYYVLDAPSVPDAEYDRLYQELEALEAAQPELRTPDSPTLRVGGALLPQFNPVRHALPMLSIRTETDITAGGALAFDASVRRELGLTEDDPPVEYAAELKFDGLAISLRYEAGVLVQAATRGDGATGEEVTANIRTVRQIPLRLNGSAPAVLEVRGEVYMRRADFERLNERQVASGGKTFANPRNAAAGSLRQLDSGITASRPLSFFAYGLGEVSAWPAQPQTHSGVLDALAGFGLPVCAERATVAGGAALAAFHDEVALARTSLPFDIDGVVYKVNSLALQRELGFRTREPRWAVAHKYPAQEALTVVEAIDVQVGRTGALTPVARLAPVFVGGVNVTNATLHNEDEVRRKDVRIGDTVIVRRAGDVIPEVVSVVLERRPTRPAPGHDLFDAAQEPLHPAYRLPEACPVCGSHVVRVEGETVARCSGGLICSAQRKEAIRHFAGRRMMDIEGLGERYIDHLVEFDYVQSVADLYRLTLADFLEMKRRADERDGLTPETVLAGRVATRWAENLLEGIAASKQPTLARFLFALGIRHVGESTAKTLADWLGSLQLVRDAPAALLQVLPDVGATVAQAIAEFFAEPRNEAVIDQLLAHGLTIADEHPPNAALREHLFCVGMQPSPSLLVALAIPKLTAARSRQLAGKLESLGALARLDQAGLDALGLPAETAQALQAWLDQQEHRAQLNALDTLCQTLHGLLPSAATAAGPLAGKTLVLTGTLPTLTRDQAAELIEAAGGKVSGSVSKKTHYVVAGEAAGSKLAKAEELGVSVLDEAGLQQLLAGGVPG</sequence>
<keyword evidence="10 12" id="KW-0464">Manganese</keyword>
<dbReference type="GO" id="GO:0003911">
    <property type="term" value="F:DNA ligase (NAD+) activity"/>
    <property type="evidence" value="ECO:0007669"/>
    <property type="project" value="UniProtKB-EC"/>
</dbReference>
<evidence type="ECO:0000256" key="9">
    <source>
        <dbReference type="ARBA" id="ARBA00023204"/>
    </source>
</evidence>
<feature type="binding site" evidence="12">
    <location>
        <position position="117"/>
    </location>
    <ligand>
        <name>NAD(+)</name>
        <dbReference type="ChEBI" id="CHEBI:57540"/>
    </ligand>
</feature>
<comment type="cofactor">
    <cofactor evidence="12">
        <name>Mg(2+)</name>
        <dbReference type="ChEBI" id="CHEBI:18420"/>
    </cofactor>
    <cofactor evidence="12">
        <name>Mn(2+)</name>
        <dbReference type="ChEBI" id="CHEBI:29035"/>
    </cofactor>
</comment>
<dbReference type="InterPro" id="IPR010994">
    <property type="entry name" value="RuvA_2-like"/>
</dbReference>
<dbReference type="CDD" id="cd17748">
    <property type="entry name" value="BRCT_DNA_ligase_like"/>
    <property type="match status" value="1"/>
</dbReference>
<evidence type="ECO:0000256" key="7">
    <source>
        <dbReference type="ARBA" id="ARBA00022842"/>
    </source>
</evidence>
<evidence type="ECO:0000256" key="12">
    <source>
        <dbReference type="HAMAP-Rule" id="MF_01588"/>
    </source>
</evidence>
<keyword evidence="4 12" id="KW-0479">Metal-binding</keyword>